<evidence type="ECO:0000259" key="2">
    <source>
        <dbReference type="PROSITE" id="PS51462"/>
    </source>
</evidence>
<dbReference type="PANTHER" id="PTHR43736:SF1">
    <property type="entry name" value="DIHYDRONEOPTERIN TRIPHOSPHATE DIPHOSPHATASE"/>
    <property type="match status" value="1"/>
</dbReference>
<evidence type="ECO:0000256" key="1">
    <source>
        <dbReference type="ARBA" id="ARBA00005582"/>
    </source>
</evidence>
<dbReference type="Proteomes" id="UP000219573">
    <property type="component" value="Unassembled WGS sequence"/>
</dbReference>
<organism evidence="3 4">
    <name type="scientific">Orenia metallireducens</name>
    <dbReference type="NCBI Taxonomy" id="1413210"/>
    <lineage>
        <taxon>Bacteria</taxon>
        <taxon>Bacillati</taxon>
        <taxon>Bacillota</taxon>
        <taxon>Clostridia</taxon>
        <taxon>Halanaerobiales</taxon>
        <taxon>Halobacteroidaceae</taxon>
        <taxon>Orenia</taxon>
    </lineage>
</organism>
<evidence type="ECO:0000313" key="3">
    <source>
        <dbReference type="EMBL" id="SNY26958.1"/>
    </source>
</evidence>
<comment type="similarity">
    <text evidence="1">Belongs to the Nudix hydrolase family.</text>
</comment>
<dbReference type="EMBL" id="OBDZ01000010">
    <property type="protein sequence ID" value="SNY26958.1"/>
    <property type="molecule type" value="Genomic_DNA"/>
</dbReference>
<reference evidence="4" key="1">
    <citation type="submission" date="2017-09" db="EMBL/GenBank/DDBJ databases">
        <authorList>
            <person name="Varghese N."/>
            <person name="Submissions S."/>
        </authorList>
    </citation>
    <scope>NUCLEOTIDE SEQUENCE [LARGE SCALE GENOMIC DNA]</scope>
    <source>
        <strain evidence="4">MSL47</strain>
    </source>
</reference>
<proteinExistence type="inferred from homology"/>
<dbReference type="Gene3D" id="3.90.79.10">
    <property type="entry name" value="Nucleoside Triphosphate Pyrophosphohydrolase"/>
    <property type="match status" value="1"/>
</dbReference>
<protein>
    <submittedName>
        <fullName evidence="3">ADP-ribose pyrophosphatase YjhB, NUDIX family</fullName>
    </submittedName>
</protein>
<dbReference type="PROSITE" id="PS51462">
    <property type="entry name" value="NUDIX"/>
    <property type="match status" value="1"/>
</dbReference>
<evidence type="ECO:0000313" key="4">
    <source>
        <dbReference type="Proteomes" id="UP000219573"/>
    </source>
</evidence>
<dbReference type="CDD" id="cd03674">
    <property type="entry name" value="NUDIX_Hydrolase"/>
    <property type="match status" value="1"/>
</dbReference>
<gene>
    <name evidence="3" type="ORF">SAMN06265827_11079</name>
</gene>
<dbReference type="Pfam" id="PF00293">
    <property type="entry name" value="NUDIX"/>
    <property type="match status" value="1"/>
</dbReference>
<dbReference type="AlphaFoldDB" id="A0A285GU23"/>
<dbReference type="SUPFAM" id="SSF55811">
    <property type="entry name" value="Nudix"/>
    <property type="match status" value="1"/>
</dbReference>
<keyword evidence="4" id="KW-1185">Reference proteome</keyword>
<feature type="domain" description="Nudix hydrolase" evidence="2">
    <location>
        <begin position="47"/>
        <end position="186"/>
    </location>
</feature>
<accession>A0A285GU23</accession>
<dbReference type="InterPro" id="IPR000086">
    <property type="entry name" value="NUDIX_hydrolase_dom"/>
</dbReference>
<dbReference type="PANTHER" id="PTHR43736">
    <property type="entry name" value="ADP-RIBOSE PYROPHOSPHATASE"/>
    <property type="match status" value="1"/>
</dbReference>
<name>A0A285GU23_9FIRM</name>
<dbReference type="InterPro" id="IPR015797">
    <property type="entry name" value="NUDIX_hydrolase-like_dom_sf"/>
</dbReference>
<sequence>MKGVKNMNWINSIKEYRPYNNQERKDKGVILKCLDMFDDVLTRDNEVAHITSSGFVVNKARDKVLMIYHNIFDSWSWTGGHADGESDLLQVAIKEANEETGIKKINPISQDIISLDIFPVLAHIKNGNYVSSHLHLSVAYLIEADENEELIIKADENSDVKWIAIDEVERYSNEPHMIGVYKKIISKIEKQSL</sequence>